<proteinExistence type="predicted"/>
<dbReference type="STRING" id="665467.SAMN02982931_03456"/>
<dbReference type="RefSeq" id="WP_090878207.1">
    <property type="nucleotide sequence ID" value="NZ_FMXQ01000007.1"/>
</dbReference>
<evidence type="ECO:0000256" key="1">
    <source>
        <dbReference type="SAM" id="SignalP"/>
    </source>
</evidence>
<evidence type="ECO:0008006" key="4">
    <source>
        <dbReference type="Google" id="ProtNLM"/>
    </source>
</evidence>
<dbReference type="EMBL" id="FMXQ01000007">
    <property type="protein sequence ID" value="SDB45027.1"/>
    <property type="molecule type" value="Genomic_DNA"/>
</dbReference>
<keyword evidence="1" id="KW-0732">Signal</keyword>
<dbReference type="InterPro" id="IPR010239">
    <property type="entry name" value="CHP02001"/>
</dbReference>
<name>A0A1G6DIK4_9HYPH</name>
<dbReference type="SUPFAM" id="SSF56935">
    <property type="entry name" value="Porins"/>
    <property type="match status" value="1"/>
</dbReference>
<keyword evidence="3" id="KW-1185">Reference proteome</keyword>
<feature type="chain" id="PRO_5011460486" description="Porin" evidence="1">
    <location>
        <begin position="29"/>
        <end position="250"/>
    </location>
</feature>
<dbReference type="NCBIfam" id="TIGR02001">
    <property type="entry name" value="gcw_chp"/>
    <property type="match status" value="1"/>
</dbReference>
<gene>
    <name evidence="2" type="ORF">SAMN02982931_03456</name>
</gene>
<dbReference type="Pfam" id="PF09694">
    <property type="entry name" value="Gcw_chp"/>
    <property type="match status" value="1"/>
</dbReference>
<feature type="signal peptide" evidence="1">
    <location>
        <begin position="1"/>
        <end position="28"/>
    </location>
</feature>
<sequence>MTGCGAAKAIRGLSAGVAILAMTSTAGAEGFGDMFDIAFGAAVTNDYVYRGISQTDGDPAVQGYVEFDYGIFYAGVWASNVDFYTPDAEIDATVGFRPELDNAAFDIGYAHYFYAADTSPDYGEIYALAEYYATESLTLGGNVYFAPDYSQGGDTATYVEASVDYALFGDVGVSAAVGYQGFADKLDLPDYTTWNAGVYWSWNETVTLDLRYTDSDLSKGDCYALMSRHACGARFMATLSFDTAVSAFVN</sequence>
<reference evidence="2 3" key="1">
    <citation type="submission" date="2016-10" db="EMBL/GenBank/DDBJ databases">
        <authorList>
            <person name="de Groot N.N."/>
        </authorList>
    </citation>
    <scope>NUCLEOTIDE SEQUENCE [LARGE SCALE GENOMIC DNA]</scope>
    <source>
        <strain evidence="2 3">ATCC 35022</strain>
    </source>
</reference>
<protein>
    <recommendedName>
        <fullName evidence="4">Porin</fullName>
    </recommendedName>
</protein>
<accession>A0A1G6DIK4</accession>
<evidence type="ECO:0000313" key="3">
    <source>
        <dbReference type="Proteomes" id="UP000199071"/>
    </source>
</evidence>
<evidence type="ECO:0000313" key="2">
    <source>
        <dbReference type="EMBL" id="SDB45027.1"/>
    </source>
</evidence>
<dbReference type="Proteomes" id="UP000199071">
    <property type="component" value="Unassembled WGS sequence"/>
</dbReference>
<dbReference type="OrthoDB" id="9793561at2"/>
<organism evidence="2 3">
    <name type="scientific">Bauldia litoralis</name>
    <dbReference type="NCBI Taxonomy" id="665467"/>
    <lineage>
        <taxon>Bacteria</taxon>
        <taxon>Pseudomonadati</taxon>
        <taxon>Pseudomonadota</taxon>
        <taxon>Alphaproteobacteria</taxon>
        <taxon>Hyphomicrobiales</taxon>
        <taxon>Kaistiaceae</taxon>
        <taxon>Bauldia</taxon>
    </lineage>
</organism>
<dbReference type="AlphaFoldDB" id="A0A1G6DIK4"/>